<protein>
    <submittedName>
        <fullName evidence="5">Head morphogenesis protein</fullName>
    </submittedName>
</protein>
<proteinExistence type="predicted"/>
<evidence type="ECO:0000313" key="6">
    <source>
        <dbReference type="Proteomes" id="UP000229498"/>
    </source>
</evidence>
<dbReference type="Proteomes" id="UP000229498">
    <property type="component" value="Unassembled WGS sequence"/>
</dbReference>
<organism evidence="5 6">
    <name type="scientific">Minwuia thermotolerans</name>
    <dbReference type="NCBI Taxonomy" id="2056226"/>
    <lineage>
        <taxon>Bacteria</taxon>
        <taxon>Pseudomonadati</taxon>
        <taxon>Pseudomonadota</taxon>
        <taxon>Alphaproteobacteria</taxon>
        <taxon>Minwuiales</taxon>
        <taxon>Minwuiaceae</taxon>
        <taxon>Minwuia</taxon>
    </lineage>
</organism>
<accession>A0A2M9G4T8</accession>
<dbReference type="EMBL" id="PHIG01000025">
    <property type="protein sequence ID" value="PJK30491.1"/>
    <property type="molecule type" value="Genomic_DNA"/>
</dbReference>
<evidence type="ECO:0000313" key="5">
    <source>
        <dbReference type="EMBL" id="PJK30714.1"/>
    </source>
</evidence>
<dbReference type="EMBL" id="PHIG01000018">
    <property type="protein sequence ID" value="PJK30714.1"/>
    <property type="molecule type" value="Genomic_DNA"/>
</dbReference>
<comment type="caution">
    <text evidence="5">The sequence shown here is derived from an EMBL/GenBank/DDBJ whole genome shotgun (WGS) entry which is preliminary data.</text>
</comment>
<feature type="domain" description="Phage head morphogenesis" evidence="2">
    <location>
        <begin position="53"/>
        <end position="183"/>
    </location>
</feature>
<name>A0A2M9G4T8_9PROT</name>
<dbReference type="AlphaFoldDB" id="A0A2M9G4T8"/>
<evidence type="ECO:0000313" key="3">
    <source>
        <dbReference type="EMBL" id="PJK29324.1"/>
    </source>
</evidence>
<dbReference type="EMBL" id="PHIG01000033">
    <property type="protein sequence ID" value="PJK29324.1"/>
    <property type="molecule type" value="Genomic_DNA"/>
</dbReference>
<evidence type="ECO:0000259" key="2">
    <source>
        <dbReference type="Pfam" id="PF04233"/>
    </source>
</evidence>
<dbReference type="OrthoDB" id="9813502at2"/>
<keyword evidence="6" id="KW-1185">Reference proteome</keyword>
<sequence length="398" mass="44633">MAIELEPLPPAEAVAFFRSKGYLTGFSWRDVSAEQHGQAFTVAKAMRLDVMEAIRGELDRALAGGTTFQDFRKTLTPRLKELGWWGRKPMFDELTGETIEAQLGSDRRLRIIYDANLRAAHAAGHWTRIQATKQDLPYLRYVAVLDGRTRPQHRAWHGTLLPVDHVFWQTHYPPNGWRCRCQVQQVSEGQMRRRGWQVTEPPPESGPGRAHVNRRTGEVIEAPAGIDPGWGHNPGMAAEGRFPDPARYTDADWGHAAARAAVESPHFEDIVRGTAGGAAPVAWLDEALAAAIGTDVQRVDLSADTMRKQRGELPGNPGHPELTLVDYRRLPDLIGGGSVYSDRERSLLIFSEHEGRFYRIALKATADGQAAFLTSFTKVRRENALRQQRRRRKIDRGD</sequence>
<feature type="region of interest" description="Disordered" evidence="1">
    <location>
        <begin position="192"/>
        <end position="211"/>
    </location>
</feature>
<dbReference type="Pfam" id="PF04233">
    <property type="entry name" value="Phage_Mu_F"/>
    <property type="match status" value="1"/>
</dbReference>
<evidence type="ECO:0000313" key="4">
    <source>
        <dbReference type="EMBL" id="PJK30491.1"/>
    </source>
</evidence>
<dbReference type="InterPro" id="IPR006528">
    <property type="entry name" value="Phage_head_morphogenesis_dom"/>
</dbReference>
<gene>
    <name evidence="5" type="ORF">CVT23_04925</name>
    <name evidence="4" type="ORF">CVT23_05975</name>
    <name evidence="3" type="ORF">CVT23_12020</name>
</gene>
<dbReference type="NCBIfam" id="TIGR01641">
    <property type="entry name" value="phageSPP1_gp7"/>
    <property type="match status" value="1"/>
</dbReference>
<evidence type="ECO:0000256" key="1">
    <source>
        <dbReference type="SAM" id="MobiDB-lite"/>
    </source>
</evidence>
<dbReference type="RefSeq" id="WP_109792133.1">
    <property type="nucleotide sequence ID" value="NZ_PHIG01000018.1"/>
</dbReference>
<reference evidence="5 6" key="1">
    <citation type="submission" date="2017-11" db="EMBL/GenBank/DDBJ databases">
        <title>Draft genome sequence of Rhizobiales bacterium SY3-13.</title>
        <authorList>
            <person name="Sun C."/>
        </authorList>
    </citation>
    <scope>NUCLEOTIDE SEQUENCE [LARGE SCALE GENOMIC DNA]</scope>
    <source>
        <strain evidence="5 6">SY3-13</strain>
    </source>
</reference>